<name>A0A0F3GZL9_9BACT</name>
<accession>A0A0F3GZL9</accession>
<evidence type="ECO:0000313" key="2">
    <source>
        <dbReference type="Proteomes" id="UP000033423"/>
    </source>
</evidence>
<sequence>MCMDHSFRCSCGQYEVSMTFKNEILPPETLSALYCPKCSTRVDFNPDTMIRDNGWVIEYDMEIARLMSNSMPAEHLRRLNPDMIFVEDYCSWRGIYPGDHVDSLKEKESIVSMAKVNPKKYITEIKDWANKRTERLMQEGWRKAHERVAV</sequence>
<evidence type="ECO:0000313" key="1">
    <source>
        <dbReference type="EMBL" id="KJU87272.1"/>
    </source>
</evidence>
<keyword evidence="2" id="KW-1185">Reference proteome</keyword>
<dbReference type="Proteomes" id="UP000033423">
    <property type="component" value="Unassembled WGS sequence"/>
</dbReference>
<dbReference type="EMBL" id="LACI01000241">
    <property type="protein sequence ID" value="KJU87272.1"/>
    <property type="molecule type" value="Genomic_DNA"/>
</dbReference>
<comment type="caution">
    <text evidence="1">The sequence shown here is derived from an EMBL/GenBank/DDBJ whole genome shotgun (WGS) entry which is preliminary data.</text>
</comment>
<protein>
    <submittedName>
        <fullName evidence="1">Uncharacterized protein</fullName>
    </submittedName>
</protein>
<gene>
    <name evidence="1" type="ORF">MBAV_000520</name>
</gene>
<organism evidence="1 2">
    <name type="scientific">Candidatus Magnetobacterium bavaricum</name>
    <dbReference type="NCBI Taxonomy" id="29290"/>
    <lineage>
        <taxon>Bacteria</taxon>
        <taxon>Pseudomonadati</taxon>
        <taxon>Nitrospirota</taxon>
        <taxon>Thermodesulfovibrionia</taxon>
        <taxon>Thermodesulfovibrionales</taxon>
        <taxon>Candidatus Magnetobacteriaceae</taxon>
        <taxon>Candidatus Magnetobacterium</taxon>
    </lineage>
</organism>
<proteinExistence type="predicted"/>
<dbReference type="AlphaFoldDB" id="A0A0F3GZL9"/>
<reference evidence="1 2" key="1">
    <citation type="submission" date="2015-02" db="EMBL/GenBank/DDBJ databases">
        <title>Single-cell genomics of uncultivated deep-branching MTB reveals a conserved set of magnetosome genes.</title>
        <authorList>
            <person name="Kolinko S."/>
            <person name="Richter M."/>
            <person name="Glockner F.O."/>
            <person name="Brachmann A."/>
            <person name="Schuler D."/>
        </authorList>
    </citation>
    <scope>NUCLEOTIDE SEQUENCE [LARGE SCALE GENOMIC DNA]</scope>
    <source>
        <strain evidence="1">TM-1</strain>
    </source>
</reference>